<organism evidence="1 2">
    <name type="scientific">Debaryomyces fabryi</name>
    <dbReference type="NCBI Taxonomy" id="58627"/>
    <lineage>
        <taxon>Eukaryota</taxon>
        <taxon>Fungi</taxon>
        <taxon>Dikarya</taxon>
        <taxon>Ascomycota</taxon>
        <taxon>Saccharomycotina</taxon>
        <taxon>Pichiomycetes</taxon>
        <taxon>Debaryomycetaceae</taxon>
        <taxon>Debaryomyces</taxon>
    </lineage>
</organism>
<evidence type="ECO:0000313" key="2">
    <source>
        <dbReference type="Proteomes" id="UP000054251"/>
    </source>
</evidence>
<proteinExistence type="predicted"/>
<gene>
    <name evidence="1" type="ORF">AC631_03617</name>
</gene>
<protein>
    <submittedName>
        <fullName evidence="1">Uncharacterized protein</fullName>
    </submittedName>
</protein>
<dbReference type="OrthoDB" id="4097722at2759"/>
<dbReference type="AlphaFoldDB" id="A0A0V1PWT0"/>
<dbReference type="GeneID" id="26840626"/>
<dbReference type="Proteomes" id="UP000054251">
    <property type="component" value="Unassembled WGS sequence"/>
</dbReference>
<keyword evidence="2" id="KW-1185">Reference proteome</keyword>
<sequence length="226" mass="27394">MYTSYNIDFDNLDDLEIKCVKHGILVNTEFACFIRKEYLGRDKFNFLKHYVSRIICFDQIKKESEMKFYKPFYLWIKPVPNSNTFKHLLDNYNHLKYNVGKALIMYADDDNKFNKIYFEYDFEPELELFRSAALSCNEEIYNDQLQKAKKLGYFYIYLDMENEVVLEEPKKIDSNNVDIKMEFDVNIYEFLKVDFVTNNINLPEFDSSRLDIFSEDYEEYENYTNF</sequence>
<dbReference type="RefSeq" id="XP_015466728.1">
    <property type="nucleotide sequence ID" value="XM_015612446.1"/>
</dbReference>
<accession>A0A0V1PWT0</accession>
<dbReference type="EMBL" id="LMYN01000080">
    <property type="protein sequence ID" value="KSA00626.1"/>
    <property type="molecule type" value="Genomic_DNA"/>
</dbReference>
<name>A0A0V1PWT0_9ASCO</name>
<evidence type="ECO:0000313" key="1">
    <source>
        <dbReference type="EMBL" id="KSA00626.1"/>
    </source>
</evidence>
<comment type="caution">
    <text evidence="1">The sequence shown here is derived from an EMBL/GenBank/DDBJ whole genome shotgun (WGS) entry which is preliminary data.</text>
</comment>
<reference evidence="1 2" key="1">
    <citation type="submission" date="2015-11" db="EMBL/GenBank/DDBJ databases">
        <title>The genome of Debaryomyces fabryi.</title>
        <authorList>
            <person name="Tafer H."/>
            <person name="Lopandic K."/>
        </authorList>
    </citation>
    <scope>NUCLEOTIDE SEQUENCE [LARGE SCALE GENOMIC DNA]</scope>
    <source>
        <strain evidence="1 2">CBS 789</strain>
    </source>
</reference>